<dbReference type="EMBL" id="PDJE01000001">
    <property type="protein sequence ID" value="PFG29528.1"/>
    <property type="molecule type" value="Genomic_DNA"/>
</dbReference>
<dbReference type="AlphaFoldDB" id="A0A2A9DS75"/>
<protein>
    <submittedName>
        <fullName evidence="6">Signal transduction histidine kinase</fullName>
    </submittedName>
</protein>
<evidence type="ECO:0000256" key="2">
    <source>
        <dbReference type="ARBA" id="ARBA00022777"/>
    </source>
</evidence>
<dbReference type="InterPro" id="IPR011712">
    <property type="entry name" value="Sig_transdc_His_kin_sub3_dim/P"/>
</dbReference>
<dbReference type="Gene3D" id="3.30.565.10">
    <property type="entry name" value="Histidine kinase-like ATPase, C-terminal domain"/>
    <property type="match status" value="1"/>
</dbReference>
<dbReference type="Proteomes" id="UP000221369">
    <property type="component" value="Unassembled WGS sequence"/>
</dbReference>
<comment type="caution">
    <text evidence="6">The sequence shown here is derived from an EMBL/GenBank/DDBJ whole genome shotgun (WGS) entry which is preliminary data.</text>
</comment>
<evidence type="ECO:0000256" key="1">
    <source>
        <dbReference type="ARBA" id="ARBA00022679"/>
    </source>
</evidence>
<keyword evidence="4" id="KW-0472">Membrane</keyword>
<keyword evidence="1" id="KW-0808">Transferase</keyword>
<dbReference type="Pfam" id="PF07730">
    <property type="entry name" value="HisKA_3"/>
    <property type="match status" value="1"/>
</dbReference>
<feature type="transmembrane region" description="Helical" evidence="4">
    <location>
        <begin position="67"/>
        <end position="88"/>
    </location>
</feature>
<feature type="transmembrane region" description="Helical" evidence="4">
    <location>
        <begin position="100"/>
        <end position="130"/>
    </location>
</feature>
<dbReference type="InterPro" id="IPR005467">
    <property type="entry name" value="His_kinase_dom"/>
</dbReference>
<evidence type="ECO:0000313" key="7">
    <source>
        <dbReference type="Proteomes" id="UP000221369"/>
    </source>
</evidence>
<keyword evidence="4" id="KW-0812">Transmembrane</keyword>
<dbReference type="SMART" id="SM00387">
    <property type="entry name" value="HATPase_c"/>
    <property type="match status" value="1"/>
</dbReference>
<dbReference type="InterPro" id="IPR036890">
    <property type="entry name" value="HATPase_C_sf"/>
</dbReference>
<proteinExistence type="predicted"/>
<evidence type="ECO:0000313" key="6">
    <source>
        <dbReference type="EMBL" id="PFG29528.1"/>
    </source>
</evidence>
<dbReference type="GO" id="GO:0046983">
    <property type="term" value="F:protein dimerization activity"/>
    <property type="evidence" value="ECO:0007669"/>
    <property type="project" value="InterPro"/>
</dbReference>
<accession>A0A2A9DS75</accession>
<dbReference type="Pfam" id="PF02518">
    <property type="entry name" value="HATPase_c"/>
    <property type="match status" value="1"/>
</dbReference>
<evidence type="ECO:0000256" key="3">
    <source>
        <dbReference type="ARBA" id="ARBA00023012"/>
    </source>
</evidence>
<dbReference type="PIRSF" id="PIRSF037434">
    <property type="entry name" value="STHK_ChrS"/>
    <property type="match status" value="1"/>
</dbReference>
<organism evidence="6 7">
    <name type="scientific">Paramicrobacterium agarici</name>
    <dbReference type="NCBI Taxonomy" id="630514"/>
    <lineage>
        <taxon>Bacteria</taxon>
        <taxon>Bacillati</taxon>
        <taxon>Actinomycetota</taxon>
        <taxon>Actinomycetes</taxon>
        <taxon>Micrococcales</taxon>
        <taxon>Microbacteriaceae</taxon>
        <taxon>Paramicrobacterium</taxon>
    </lineage>
</organism>
<feature type="domain" description="Histidine kinase" evidence="5">
    <location>
        <begin position="199"/>
        <end position="389"/>
    </location>
</feature>
<dbReference type="PANTHER" id="PTHR24421:SF58">
    <property type="entry name" value="SIGNAL TRANSDUCTION HISTIDINE-PROTEIN KINASE_PHOSPHATASE UHPB"/>
    <property type="match status" value="1"/>
</dbReference>
<sequence>MNTRRWWDVAVAAVIVALCAVAVLDADSSNVEQWTLLGLLGALGVLYGTLLRRWVPLHVGINDDEPSVAVALMGQLPMIALAAAAVALNPNMMNTMVIVLPLLWLSSAGTLHAIVVNVVATTALGVGYAFNQGWTATGSLTALAISGISTAFSIALGLWISSIADWGTERSRLLAELTEAQGALEAAHRESGAAFERERIARDIHDTIAQSLTSIVMLAERASREPDARGTIALVEDTARDALSDARALVAANATVSTQLAPLEASLTRLGERFARETGVAVSSSVDLGDQLPRELEVMLLRCVQEGLANVRKHADAHAVSVTLRSTVAGVELTVTDDGRGLRGVTVDDERGFGLTGMRERVALVGGSLSVMDAAPGGVTLAVTVPHSPVPSNGATP</sequence>
<keyword evidence="2 6" id="KW-0418">Kinase</keyword>
<feature type="transmembrane region" description="Helical" evidence="4">
    <location>
        <begin position="142"/>
        <end position="164"/>
    </location>
</feature>
<gene>
    <name evidence="6" type="ORF">ATJ78_0435</name>
</gene>
<dbReference type="Gene3D" id="1.20.5.1930">
    <property type="match status" value="1"/>
</dbReference>
<evidence type="ECO:0000256" key="4">
    <source>
        <dbReference type="SAM" id="Phobius"/>
    </source>
</evidence>
<dbReference type="SUPFAM" id="SSF55874">
    <property type="entry name" value="ATPase domain of HSP90 chaperone/DNA topoisomerase II/histidine kinase"/>
    <property type="match status" value="1"/>
</dbReference>
<dbReference type="GO" id="GO:0000155">
    <property type="term" value="F:phosphorelay sensor kinase activity"/>
    <property type="evidence" value="ECO:0007669"/>
    <property type="project" value="InterPro"/>
</dbReference>
<keyword evidence="3" id="KW-0902">Two-component regulatory system</keyword>
<dbReference type="InterPro" id="IPR003594">
    <property type="entry name" value="HATPase_dom"/>
</dbReference>
<dbReference type="PANTHER" id="PTHR24421">
    <property type="entry name" value="NITRATE/NITRITE SENSOR PROTEIN NARX-RELATED"/>
    <property type="match status" value="1"/>
</dbReference>
<evidence type="ECO:0000259" key="5">
    <source>
        <dbReference type="PROSITE" id="PS50109"/>
    </source>
</evidence>
<dbReference type="InterPro" id="IPR017205">
    <property type="entry name" value="Sig_transdc_His_kinase_ChrS"/>
</dbReference>
<keyword evidence="4" id="KW-1133">Transmembrane helix</keyword>
<name>A0A2A9DS75_9MICO</name>
<dbReference type="GO" id="GO:0016020">
    <property type="term" value="C:membrane"/>
    <property type="evidence" value="ECO:0007669"/>
    <property type="project" value="InterPro"/>
</dbReference>
<dbReference type="PROSITE" id="PS50109">
    <property type="entry name" value="HIS_KIN"/>
    <property type="match status" value="1"/>
</dbReference>
<dbReference type="CDD" id="cd16917">
    <property type="entry name" value="HATPase_UhpB-NarQ-NarX-like"/>
    <property type="match status" value="1"/>
</dbReference>
<reference evidence="6 7" key="1">
    <citation type="submission" date="2017-10" db="EMBL/GenBank/DDBJ databases">
        <title>Sequencing the genomes of 1000 actinobacteria strains.</title>
        <authorList>
            <person name="Klenk H.-P."/>
        </authorList>
    </citation>
    <scope>NUCLEOTIDE SEQUENCE [LARGE SCALE GENOMIC DNA]</scope>
    <source>
        <strain evidence="6 7">DSM 21798</strain>
    </source>
</reference>
<feature type="transmembrane region" description="Helical" evidence="4">
    <location>
        <begin position="36"/>
        <end position="55"/>
    </location>
</feature>
<dbReference type="InterPro" id="IPR050482">
    <property type="entry name" value="Sensor_HK_TwoCompSys"/>
</dbReference>
<feature type="transmembrane region" description="Helical" evidence="4">
    <location>
        <begin position="6"/>
        <end position="24"/>
    </location>
</feature>
<keyword evidence="7" id="KW-1185">Reference proteome</keyword>
<dbReference type="RefSeq" id="WP_098406091.1">
    <property type="nucleotide sequence ID" value="NZ_PDJE01000001.1"/>
</dbReference>